<feature type="domain" description="M23ase beta-sheet core" evidence="3">
    <location>
        <begin position="115"/>
        <end position="213"/>
    </location>
</feature>
<dbReference type="PANTHER" id="PTHR21666">
    <property type="entry name" value="PEPTIDASE-RELATED"/>
    <property type="match status" value="1"/>
</dbReference>
<evidence type="ECO:0000259" key="3">
    <source>
        <dbReference type="Pfam" id="PF01551"/>
    </source>
</evidence>
<feature type="compositionally biased region" description="Polar residues" evidence="1">
    <location>
        <begin position="259"/>
        <end position="277"/>
    </location>
</feature>
<dbReference type="InterPro" id="IPR016047">
    <property type="entry name" value="M23ase_b-sheet_dom"/>
</dbReference>
<dbReference type="EMBL" id="LILC01000037">
    <property type="protein sequence ID" value="KOO37260.1"/>
    <property type="molecule type" value="Genomic_DNA"/>
</dbReference>
<dbReference type="RefSeq" id="WP_053403698.1">
    <property type="nucleotide sequence ID" value="NZ_JAUKEN010000003.1"/>
</dbReference>
<evidence type="ECO:0000313" key="4">
    <source>
        <dbReference type="EMBL" id="KOO37260.1"/>
    </source>
</evidence>
<keyword evidence="2" id="KW-1133">Transmembrane helix</keyword>
<feature type="compositionally biased region" description="Basic and acidic residues" evidence="1">
    <location>
        <begin position="248"/>
        <end position="258"/>
    </location>
</feature>
<evidence type="ECO:0000256" key="1">
    <source>
        <dbReference type="SAM" id="MobiDB-lite"/>
    </source>
</evidence>
<dbReference type="OrthoDB" id="2050153at2"/>
<proteinExistence type="predicted"/>
<keyword evidence="5" id="KW-1185">Reference proteome</keyword>
<comment type="caution">
    <text evidence="4">The sequence shown here is derived from an EMBL/GenBank/DDBJ whole genome shotgun (WGS) entry which is preliminary data.</text>
</comment>
<protein>
    <submittedName>
        <fullName evidence="4">Peptidase M23</fullName>
    </submittedName>
</protein>
<dbReference type="InterPro" id="IPR050570">
    <property type="entry name" value="Cell_wall_metabolism_enzyme"/>
</dbReference>
<dbReference type="Gene3D" id="2.70.70.10">
    <property type="entry name" value="Glucose Permease (Domain IIA)"/>
    <property type="match status" value="1"/>
</dbReference>
<keyword evidence="2" id="KW-0812">Transmembrane</keyword>
<dbReference type="CDD" id="cd12797">
    <property type="entry name" value="M23_peptidase"/>
    <property type="match status" value="1"/>
</dbReference>
<dbReference type="AlphaFoldDB" id="A0A0M0KEI4"/>
<sequence>MREEENKRMTKPSKVQKLFRKRWVFPAVYLFSAAIIITAVLWFQGNAADQDKQKAGNAPQHGQHDSVEVSNAVEKLVMPVVKENSVEVKTPFYSSTASEKEQQAALVFYNNTYHQNTGIDVVAKDGKTFDVTAAASGTVTKAVKDPILGYTVEIDHQNGLVTFYQSLSDVKVQAGDTVKQGQVIAKAGESTYNAEAKTHLHFEVRKDGVAINPTDSFSKQLATIKAEVVSETTPEGGNSNTTEQGTEEGTKSTDEQSKKQPSTGTESKDQTNTTDDGSSSDEDQSTGQ</sequence>
<feature type="compositionally biased region" description="Acidic residues" evidence="1">
    <location>
        <begin position="278"/>
        <end position="288"/>
    </location>
</feature>
<name>A0A0M0KEI4_9BACI</name>
<feature type="compositionally biased region" description="Polar residues" evidence="1">
    <location>
        <begin position="230"/>
        <end position="244"/>
    </location>
</feature>
<accession>A0A0M0KEI4</accession>
<dbReference type="GO" id="GO:0004222">
    <property type="term" value="F:metalloendopeptidase activity"/>
    <property type="evidence" value="ECO:0007669"/>
    <property type="project" value="TreeGrafter"/>
</dbReference>
<evidence type="ECO:0000256" key="2">
    <source>
        <dbReference type="SAM" id="Phobius"/>
    </source>
</evidence>
<feature type="transmembrane region" description="Helical" evidence="2">
    <location>
        <begin position="23"/>
        <end position="43"/>
    </location>
</feature>
<feature type="region of interest" description="Disordered" evidence="1">
    <location>
        <begin position="228"/>
        <end position="288"/>
    </location>
</feature>
<dbReference type="PANTHER" id="PTHR21666:SF291">
    <property type="entry name" value="STAGE II SPORULATION PROTEIN Q"/>
    <property type="match status" value="1"/>
</dbReference>
<reference evidence="5" key="1">
    <citation type="submission" date="2015-08" db="EMBL/GenBank/DDBJ databases">
        <title>Fjat-14210 dsm16467.</title>
        <authorList>
            <person name="Liu B."/>
            <person name="Wang J."/>
            <person name="Zhu Y."/>
            <person name="Liu G."/>
            <person name="Chen Q."/>
            <person name="Chen Z."/>
            <person name="Lan J."/>
            <person name="Che J."/>
            <person name="Ge C."/>
            <person name="Shi H."/>
            <person name="Pan Z."/>
            <person name="Liu X."/>
        </authorList>
    </citation>
    <scope>NUCLEOTIDE SEQUENCE [LARGE SCALE GENOMIC DNA]</scope>
    <source>
        <strain evidence="5">DSM 16467</strain>
    </source>
</reference>
<dbReference type="Proteomes" id="UP000037558">
    <property type="component" value="Unassembled WGS sequence"/>
</dbReference>
<dbReference type="Pfam" id="PF01551">
    <property type="entry name" value="Peptidase_M23"/>
    <property type="match status" value="1"/>
</dbReference>
<keyword evidence="2" id="KW-0472">Membrane</keyword>
<dbReference type="SUPFAM" id="SSF51261">
    <property type="entry name" value="Duplicated hybrid motif"/>
    <property type="match status" value="1"/>
</dbReference>
<gene>
    <name evidence="4" type="ORF">AMD01_22585</name>
</gene>
<dbReference type="InterPro" id="IPR011055">
    <property type="entry name" value="Dup_hybrid_motif"/>
</dbReference>
<dbReference type="PATRIC" id="fig|284581.3.peg.3373"/>
<organism evidence="4 5">
    <name type="scientific">Priestia koreensis</name>
    <dbReference type="NCBI Taxonomy" id="284581"/>
    <lineage>
        <taxon>Bacteria</taxon>
        <taxon>Bacillati</taxon>
        <taxon>Bacillota</taxon>
        <taxon>Bacilli</taxon>
        <taxon>Bacillales</taxon>
        <taxon>Bacillaceae</taxon>
        <taxon>Priestia</taxon>
    </lineage>
</organism>
<evidence type="ECO:0000313" key="5">
    <source>
        <dbReference type="Proteomes" id="UP000037558"/>
    </source>
</evidence>
<dbReference type="STRING" id="284581.AMD01_22585"/>